<dbReference type="CDD" id="cd06261">
    <property type="entry name" value="TM_PBP2"/>
    <property type="match status" value="1"/>
</dbReference>
<evidence type="ECO:0000256" key="4">
    <source>
        <dbReference type="ARBA" id="ARBA00022475"/>
    </source>
</evidence>
<evidence type="ECO:0000313" key="12">
    <source>
        <dbReference type="EMBL" id="OBX37783.1"/>
    </source>
</evidence>
<keyword evidence="9 11" id="KW-0472">Membrane</keyword>
<dbReference type="Gene3D" id="1.10.3720.10">
    <property type="entry name" value="MetI-like"/>
    <property type="match status" value="1"/>
</dbReference>
<feature type="transmembrane region" description="Helical" evidence="11">
    <location>
        <begin position="33"/>
        <end position="54"/>
    </location>
</feature>
<keyword evidence="3 11" id="KW-0813">Transport</keyword>
<dbReference type="PATRIC" id="fig|2746.7.peg.2216"/>
<proteinExistence type="inferred from homology"/>
<dbReference type="Pfam" id="PF00528">
    <property type="entry name" value="BPD_transp_1"/>
    <property type="match status" value="1"/>
</dbReference>
<evidence type="ECO:0000256" key="2">
    <source>
        <dbReference type="ARBA" id="ARBA00010072"/>
    </source>
</evidence>
<dbReference type="InterPro" id="IPR010065">
    <property type="entry name" value="AA_ABC_transptr_permease_3TM"/>
</dbReference>
<protein>
    <recommendedName>
        <fullName evidence="10">Arginine ABC transporter permease protein ArtM</fullName>
    </recommendedName>
</protein>
<keyword evidence="6 11" id="KW-0812">Transmembrane</keyword>
<feature type="transmembrane region" description="Helical" evidence="11">
    <location>
        <begin position="66"/>
        <end position="88"/>
    </location>
</feature>
<dbReference type="GO" id="GO:0022857">
    <property type="term" value="F:transmembrane transporter activity"/>
    <property type="evidence" value="ECO:0007669"/>
    <property type="project" value="InterPro"/>
</dbReference>
<organism evidence="12 13">
    <name type="scientific">Halomonas elongata</name>
    <dbReference type="NCBI Taxonomy" id="2746"/>
    <lineage>
        <taxon>Bacteria</taxon>
        <taxon>Pseudomonadati</taxon>
        <taxon>Pseudomonadota</taxon>
        <taxon>Gammaproteobacteria</taxon>
        <taxon>Oceanospirillales</taxon>
        <taxon>Halomonadaceae</taxon>
        <taxon>Halomonas</taxon>
    </lineage>
</organism>
<dbReference type="RefSeq" id="WP_013331304.1">
    <property type="nucleotide sequence ID" value="NZ_CP087224.1"/>
</dbReference>
<dbReference type="GO" id="GO:0043190">
    <property type="term" value="C:ATP-binding cassette (ABC) transporter complex"/>
    <property type="evidence" value="ECO:0007669"/>
    <property type="project" value="InterPro"/>
</dbReference>
<evidence type="ECO:0000256" key="10">
    <source>
        <dbReference type="ARBA" id="ARBA00040319"/>
    </source>
</evidence>
<dbReference type="SUPFAM" id="SSF161098">
    <property type="entry name" value="MetI-like"/>
    <property type="match status" value="1"/>
</dbReference>
<comment type="subcellular location">
    <subcellularLocation>
        <location evidence="1">Cell inner membrane</location>
        <topology evidence="1">Multi-pass membrane protein</topology>
    </subcellularLocation>
    <subcellularLocation>
        <location evidence="11">Cell membrane</location>
        <topology evidence="11">Multi-pass membrane protein</topology>
    </subcellularLocation>
</comment>
<gene>
    <name evidence="12" type="primary">hisM</name>
    <name evidence="12" type="ORF">A8U91_02161</name>
</gene>
<evidence type="ECO:0000256" key="1">
    <source>
        <dbReference type="ARBA" id="ARBA00004429"/>
    </source>
</evidence>
<dbReference type="GeneID" id="91008763"/>
<dbReference type="OMA" id="YYGMDQF"/>
<dbReference type="GO" id="GO:0006865">
    <property type="term" value="P:amino acid transport"/>
    <property type="evidence" value="ECO:0007669"/>
    <property type="project" value="UniProtKB-KW"/>
</dbReference>
<keyword evidence="8 11" id="KW-1133">Transmembrane helix</keyword>
<evidence type="ECO:0000256" key="11">
    <source>
        <dbReference type="RuleBase" id="RU363032"/>
    </source>
</evidence>
<dbReference type="InterPro" id="IPR043429">
    <property type="entry name" value="ArtM/GltK/GlnP/TcyL/YhdX-like"/>
</dbReference>
<evidence type="ECO:0000256" key="8">
    <source>
        <dbReference type="ARBA" id="ARBA00022989"/>
    </source>
</evidence>
<feature type="transmembrane region" description="Helical" evidence="11">
    <location>
        <begin position="208"/>
        <end position="227"/>
    </location>
</feature>
<evidence type="ECO:0000313" key="13">
    <source>
        <dbReference type="Proteomes" id="UP000092504"/>
    </source>
</evidence>
<feature type="transmembrane region" description="Helical" evidence="11">
    <location>
        <begin position="108"/>
        <end position="127"/>
    </location>
</feature>
<dbReference type="PANTHER" id="PTHR30614">
    <property type="entry name" value="MEMBRANE COMPONENT OF AMINO ACID ABC TRANSPORTER"/>
    <property type="match status" value="1"/>
</dbReference>
<sequence length="243" mass="27376">MESLMNWLQAQLADNSIFTLQTLSYYGEGLVTTVQLVFLSLIIGLVLAVPLAIGRGSKHAWIRLPIFFYCYVFRGTPLLVQLYLIYYGVVFVEGIQDTWLWVILEKPFVPALIAFTLNTGAYTTEIFRGAIKSTPKGEIEAARAYGMSRALMLRRIVLPSAFRRALPAYGNEVIFMLHASAIASVVTIMDLTGAARFVYARFYAPFDAFLFVAAIYLCLTFTIIYFFRHLEKRLLAHLKPASG</sequence>
<feature type="transmembrane region" description="Helical" evidence="11">
    <location>
        <begin position="173"/>
        <end position="196"/>
    </location>
</feature>
<comment type="similarity">
    <text evidence="2">Belongs to the binding-protein-dependent transport system permease family. HisMQ subfamily.</text>
</comment>
<evidence type="ECO:0000256" key="6">
    <source>
        <dbReference type="ARBA" id="ARBA00022692"/>
    </source>
</evidence>
<name>A0A1B8P6F0_HALEL</name>
<dbReference type="NCBIfam" id="TIGR01726">
    <property type="entry name" value="HEQRo_perm_3TM"/>
    <property type="match status" value="1"/>
</dbReference>
<dbReference type="InterPro" id="IPR035906">
    <property type="entry name" value="MetI-like_sf"/>
</dbReference>
<evidence type="ECO:0000256" key="3">
    <source>
        <dbReference type="ARBA" id="ARBA00022448"/>
    </source>
</evidence>
<evidence type="ECO:0000256" key="9">
    <source>
        <dbReference type="ARBA" id="ARBA00023136"/>
    </source>
</evidence>
<keyword evidence="4" id="KW-1003">Cell membrane</keyword>
<dbReference type="Proteomes" id="UP000092504">
    <property type="component" value="Unassembled WGS sequence"/>
</dbReference>
<comment type="caution">
    <text evidence="12">The sequence shown here is derived from an EMBL/GenBank/DDBJ whole genome shotgun (WGS) entry which is preliminary data.</text>
</comment>
<dbReference type="AlphaFoldDB" id="A0A1B8P6F0"/>
<dbReference type="PANTHER" id="PTHR30614:SF10">
    <property type="entry name" value="ARGININE ABC TRANSPORTER PERMEASE PROTEIN ARTM"/>
    <property type="match status" value="1"/>
</dbReference>
<evidence type="ECO:0000256" key="5">
    <source>
        <dbReference type="ARBA" id="ARBA00022519"/>
    </source>
</evidence>
<reference evidence="12 13" key="1">
    <citation type="submission" date="2016-06" db="EMBL/GenBank/DDBJ databases">
        <title>Genome sequence of halotolerant plant growth promoting strain of Halomonas elongata HEK1 isolated from salterns of Rann of Kutch, Gujarat, India.</title>
        <authorList>
            <person name="Gaba S."/>
            <person name="Singh R.N."/>
            <person name="Abrol S."/>
            <person name="Kaushik R."/>
            <person name="Saxena A.K."/>
        </authorList>
    </citation>
    <scope>NUCLEOTIDE SEQUENCE [LARGE SCALE GENOMIC DNA]</scope>
    <source>
        <strain evidence="12 13">HEK1</strain>
    </source>
</reference>
<accession>A0A1B8P6F0</accession>
<dbReference type="PROSITE" id="PS50928">
    <property type="entry name" value="ABC_TM1"/>
    <property type="match status" value="1"/>
</dbReference>
<keyword evidence="7" id="KW-0029">Amino-acid transport</keyword>
<dbReference type="InterPro" id="IPR000515">
    <property type="entry name" value="MetI-like"/>
</dbReference>
<keyword evidence="5" id="KW-0997">Cell inner membrane</keyword>
<dbReference type="EMBL" id="MAJD01000001">
    <property type="protein sequence ID" value="OBX37783.1"/>
    <property type="molecule type" value="Genomic_DNA"/>
</dbReference>
<evidence type="ECO:0000256" key="7">
    <source>
        <dbReference type="ARBA" id="ARBA00022970"/>
    </source>
</evidence>